<evidence type="ECO:0000256" key="3">
    <source>
        <dbReference type="ARBA" id="ARBA00004910"/>
    </source>
</evidence>
<evidence type="ECO:0000256" key="2">
    <source>
        <dbReference type="ARBA" id="ARBA00004882"/>
    </source>
</evidence>
<evidence type="ECO:0000256" key="15">
    <source>
        <dbReference type="PIRSR" id="PIRSR006769-2"/>
    </source>
</evidence>
<dbReference type="InterPro" id="IPR016193">
    <property type="entry name" value="Cytidine_deaminase-like"/>
</dbReference>
<comment type="similarity">
    <text evidence="4 13">In the N-terminal section; belongs to the cytidine and deoxycytidylate deaminase family.</text>
</comment>
<dbReference type="GO" id="GO:0009231">
    <property type="term" value="P:riboflavin biosynthetic process"/>
    <property type="evidence" value="ECO:0007669"/>
    <property type="project" value="UniProtKB-UniPathway"/>
</dbReference>
<feature type="binding site" evidence="15">
    <location>
        <position position="201"/>
    </location>
    <ligand>
        <name>NADP(+)</name>
        <dbReference type="ChEBI" id="CHEBI:58349"/>
    </ligand>
</feature>
<evidence type="ECO:0000256" key="7">
    <source>
        <dbReference type="ARBA" id="ARBA00022723"/>
    </source>
</evidence>
<keyword evidence="6 13" id="KW-0686">Riboflavin biosynthesis</keyword>
<accession>A0A2W7S9E8</accession>
<comment type="pathway">
    <text evidence="2 13">Cofactor biosynthesis; riboflavin biosynthesis; 5-amino-6-(D-ribitylamino)uracil from GTP: step 2/4.</text>
</comment>
<dbReference type="UniPathway" id="UPA00275">
    <property type="reaction ID" value="UER00401"/>
</dbReference>
<evidence type="ECO:0000256" key="12">
    <source>
        <dbReference type="ARBA" id="ARBA00023268"/>
    </source>
</evidence>
<evidence type="ECO:0000256" key="14">
    <source>
        <dbReference type="PIRSR" id="PIRSR006769-1"/>
    </source>
</evidence>
<keyword evidence="7 13" id="KW-0479">Metal-binding</keyword>
<dbReference type="AlphaFoldDB" id="A0A2W7S9E8"/>
<dbReference type="InterPro" id="IPR002125">
    <property type="entry name" value="CMP_dCMP_dom"/>
</dbReference>
<feature type="binding site" evidence="15">
    <location>
        <position position="189"/>
    </location>
    <ligand>
        <name>substrate</name>
    </ligand>
</feature>
<dbReference type="SUPFAM" id="SSF53927">
    <property type="entry name" value="Cytidine deaminase-like"/>
    <property type="match status" value="1"/>
</dbReference>
<evidence type="ECO:0000256" key="6">
    <source>
        <dbReference type="ARBA" id="ARBA00022619"/>
    </source>
</evidence>
<evidence type="ECO:0000256" key="10">
    <source>
        <dbReference type="ARBA" id="ARBA00022857"/>
    </source>
</evidence>
<dbReference type="InterPro" id="IPR004794">
    <property type="entry name" value="Eubact_RibD"/>
</dbReference>
<feature type="domain" description="CMP/dCMP-type deaminase" evidence="17">
    <location>
        <begin position="2"/>
        <end position="128"/>
    </location>
</feature>
<dbReference type="Gene3D" id="3.40.140.10">
    <property type="entry name" value="Cytidine Deaminase, domain 2"/>
    <property type="match status" value="1"/>
</dbReference>
<dbReference type="GO" id="GO:0046872">
    <property type="term" value="F:metal ion binding"/>
    <property type="evidence" value="ECO:0007669"/>
    <property type="project" value="UniProtKB-KW"/>
</dbReference>
<evidence type="ECO:0000256" key="11">
    <source>
        <dbReference type="ARBA" id="ARBA00023002"/>
    </source>
</evidence>
<evidence type="ECO:0000256" key="13">
    <source>
        <dbReference type="PIRNR" id="PIRNR006769"/>
    </source>
</evidence>
<organism evidence="18 19">
    <name type="scientific">Hydrotalea sandarakina</name>
    <dbReference type="NCBI Taxonomy" id="1004304"/>
    <lineage>
        <taxon>Bacteria</taxon>
        <taxon>Pseudomonadati</taxon>
        <taxon>Bacteroidota</taxon>
        <taxon>Chitinophagia</taxon>
        <taxon>Chitinophagales</taxon>
        <taxon>Chitinophagaceae</taxon>
        <taxon>Hydrotalea</taxon>
    </lineage>
</organism>
<comment type="catalytic activity">
    <reaction evidence="13">
        <text>5-amino-6-(5-phospho-D-ribitylamino)uracil + NADP(+) = 5-amino-6-(5-phospho-D-ribosylamino)uracil + NADPH + H(+)</text>
        <dbReference type="Rhea" id="RHEA:17845"/>
        <dbReference type="ChEBI" id="CHEBI:15378"/>
        <dbReference type="ChEBI" id="CHEBI:57783"/>
        <dbReference type="ChEBI" id="CHEBI:58349"/>
        <dbReference type="ChEBI" id="CHEBI:58421"/>
        <dbReference type="ChEBI" id="CHEBI:58453"/>
        <dbReference type="EC" id="1.1.1.193"/>
    </reaction>
</comment>
<dbReference type="NCBIfam" id="TIGR00326">
    <property type="entry name" value="eubact_ribD"/>
    <property type="match status" value="1"/>
</dbReference>
<evidence type="ECO:0000256" key="4">
    <source>
        <dbReference type="ARBA" id="ARBA00005259"/>
    </source>
</evidence>
<dbReference type="Pfam" id="PF01872">
    <property type="entry name" value="RibD_C"/>
    <property type="match status" value="1"/>
</dbReference>
<dbReference type="PANTHER" id="PTHR38011">
    <property type="entry name" value="DIHYDROFOLATE REDUCTASE FAMILY PROTEIN (AFU_ORTHOLOGUE AFUA_8G06820)"/>
    <property type="match status" value="1"/>
</dbReference>
<dbReference type="EC" id="3.5.4.26" evidence="13"/>
<dbReference type="RefSeq" id="WP_111294385.1">
    <property type="nucleotide sequence ID" value="NZ_QKZV01000003.1"/>
</dbReference>
<feature type="binding site" evidence="16">
    <location>
        <position position="80"/>
    </location>
    <ligand>
        <name>Zn(2+)</name>
        <dbReference type="ChEBI" id="CHEBI:29105"/>
        <note>catalytic</note>
    </ligand>
</feature>
<dbReference type="PANTHER" id="PTHR38011:SF7">
    <property type="entry name" value="2,5-DIAMINO-6-RIBOSYLAMINO-4(3H)-PYRIMIDINONE 5'-PHOSPHATE REDUCTASE"/>
    <property type="match status" value="1"/>
</dbReference>
<dbReference type="Gene3D" id="3.40.430.10">
    <property type="entry name" value="Dihydrofolate Reductase, subunit A"/>
    <property type="match status" value="1"/>
</dbReference>
<evidence type="ECO:0000259" key="17">
    <source>
        <dbReference type="PROSITE" id="PS51747"/>
    </source>
</evidence>
<comment type="catalytic activity">
    <reaction evidence="13">
        <text>2,5-diamino-6-hydroxy-4-(5-phosphoribosylamino)-pyrimidine + H2O + H(+) = 5-amino-6-(5-phospho-D-ribosylamino)uracil + NH4(+)</text>
        <dbReference type="Rhea" id="RHEA:21868"/>
        <dbReference type="ChEBI" id="CHEBI:15377"/>
        <dbReference type="ChEBI" id="CHEBI:15378"/>
        <dbReference type="ChEBI" id="CHEBI:28938"/>
        <dbReference type="ChEBI" id="CHEBI:58453"/>
        <dbReference type="ChEBI" id="CHEBI:58614"/>
        <dbReference type="EC" id="3.5.4.26"/>
    </reaction>
</comment>
<dbReference type="FunFam" id="3.40.140.10:FF:000025">
    <property type="entry name" value="Riboflavin biosynthesis protein RibD"/>
    <property type="match status" value="1"/>
</dbReference>
<keyword evidence="12" id="KW-0511">Multifunctional enzyme</keyword>
<evidence type="ECO:0000313" key="19">
    <source>
        <dbReference type="Proteomes" id="UP000249720"/>
    </source>
</evidence>
<keyword evidence="19" id="KW-1185">Reference proteome</keyword>
<keyword evidence="10 13" id="KW-0521">NADP</keyword>
<dbReference type="InterPro" id="IPR002734">
    <property type="entry name" value="RibDG_C"/>
</dbReference>
<feature type="binding site" evidence="15">
    <location>
        <position position="209"/>
    </location>
    <ligand>
        <name>substrate</name>
    </ligand>
</feature>
<evidence type="ECO:0000256" key="1">
    <source>
        <dbReference type="ARBA" id="ARBA00002151"/>
    </source>
</evidence>
<dbReference type="PROSITE" id="PS51747">
    <property type="entry name" value="CYT_DCMP_DEAMINASES_2"/>
    <property type="match status" value="1"/>
</dbReference>
<comment type="similarity">
    <text evidence="5 13">In the C-terminal section; belongs to the HTP reductase family.</text>
</comment>
<dbReference type="EMBL" id="QKZV01000003">
    <property type="protein sequence ID" value="PZX63619.1"/>
    <property type="molecule type" value="Genomic_DNA"/>
</dbReference>
<keyword evidence="8 13" id="KW-0378">Hydrolase</keyword>
<gene>
    <name evidence="18" type="ORF">LX80_01270</name>
</gene>
<feature type="binding site" evidence="16">
    <location>
        <position position="51"/>
    </location>
    <ligand>
        <name>Zn(2+)</name>
        <dbReference type="ChEBI" id="CHEBI:29105"/>
        <note>catalytic</note>
    </ligand>
</feature>
<dbReference type="Proteomes" id="UP000249720">
    <property type="component" value="Unassembled WGS sequence"/>
</dbReference>
<evidence type="ECO:0000256" key="8">
    <source>
        <dbReference type="ARBA" id="ARBA00022801"/>
    </source>
</evidence>
<feature type="active site" description="Proton donor" evidence="14">
    <location>
        <position position="53"/>
    </location>
</feature>
<evidence type="ECO:0000313" key="18">
    <source>
        <dbReference type="EMBL" id="PZX63619.1"/>
    </source>
</evidence>
<comment type="pathway">
    <text evidence="3 13">Cofactor biosynthesis; riboflavin biosynthesis; 5-amino-6-(D-ribitylamino)uracil from GTP: step 3/4.</text>
</comment>
<proteinExistence type="inferred from homology"/>
<comment type="cofactor">
    <cofactor evidence="13 16">
        <name>Zn(2+)</name>
        <dbReference type="ChEBI" id="CHEBI:29105"/>
    </cofactor>
    <text evidence="13 16">Binds 1 zinc ion.</text>
</comment>
<comment type="function">
    <text evidence="1 13">Converts 2,5-diamino-6-(ribosylamino)-4(3h)-pyrimidinone 5'-phosphate into 5-amino-6-(ribosylamino)-2,4(1h,3h)-pyrimidinedione 5'-phosphate.</text>
</comment>
<comment type="caution">
    <text evidence="18">The sequence shown here is derived from an EMBL/GenBank/DDBJ whole genome shotgun (WGS) entry which is preliminary data.</text>
</comment>
<keyword evidence="11 13" id="KW-0560">Oxidoreductase</keyword>
<dbReference type="OrthoDB" id="9800865at2"/>
<sequence length="350" mass="39474">MEWNEAYMQRCLQLAKMGAGRVQPNPMVGAVLVYDDTIIGEGFHRQYGGPHAEVNCINSVKPENRHLIQQATLYVSLEPCAHYGKTPPCSLLIIQHKIPKVVIGMQDPFASVNGKGIEQLKQAGVEIVLGVLENECKALNKRFITYHTKKRPYIILKWAQSNNGFIAGKSSDRMYISNELTNRMVHEWRSEEAAILVGRNTAIADNPALTNRYWPGKPQPIRMVIDAHANLPNHLQLLNDGQVTWVWNQHKTVSENNVHFKQWDNKKPTLAAILEACYQENIQSILVEGGTNLLQQLIDAGLWDEARIITNTTLSISDGLKAPSLIGAKYIYSQILQNDFIEYFIPAEHE</sequence>
<feature type="binding site" evidence="15">
    <location>
        <position position="212"/>
    </location>
    <ligand>
        <name>substrate</name>
    </ligand>
</feature>
<name>A0A2W7S9E8_9BACT</name>
<feature type="binding site" evidence="15">
    <location>
        <position position="205"/>
    </location>
    <ligand>
        <name>NADP(+)</name>
        <dbReference type="ChEBI" id="CHEBI:58349"/>
    </ligand>
</feature>
<dbReference type="SUPFAM" id="SSF53597">
    <property type="entry name" value="Dihydrofolate reductase-like"/>
    <property type="match status" value="1"/>
</dbReference>
<dbReference type="Pfam" id="PF00383">
    <property type="entry name" value="dCMP_cyt_deam_1"/>
    <property type="match status" value="1"/>
</dbReference>
<dbReference type="EC" id="1.1.1.193" evidence="13"/>
<dbReference type="GO" id="GO:0008703">
    <property type="term" value="F:5-amino-6-(5-phosphoribosylamino)uracil reductase activity"/>
    <property type="evidence" value="ECO:0007669"/>
    <property type="project" value="UniProtKB-EC"/>
</dbReference>
<protein>
    <recommendedName>
        <fullName evidence="13">Riboflavin biosynthesis protein RibD</fullName>
    </recommendedName>
    <domain>
        <recommendedName>
            <fullName evidence="13">Diaminohydroxyphosphoribosylaminopyrimidine deaminase</fullName>
            <shortName evidence="13">DRAP deaminase</shortName>
            <ecNumber evidence="13">3.5.4.26</ecNumber>
        </recommendedName>
        <alternativeName>
            <fullName evidence="13">Riboflavin-specific deaminase</fullName>
        </alternativeName>
    </domain>
    <domain>
        <recommendedName>
            <fullName evidence="13">5-amino-6-(5-phosphoribosylamino)uracil reductase</fullName>
            <ecNumber evidence="13">1.1.1.193</ecNumber>
        </recommendedName>
        <alternativeName>
            <fullName evidence="13">HTP reductase</fullName>
        </alternativeName>
    </domain>
</protein>
<evidence type="ECO:0000256" key="9">
    <source>
        <dbReference type="ARBA" id="ARBA00022833"/>
    </source>
</evidence>
<dbReference type="PIRSF" id="PIRSF006769">
    <property type="entry name" value="RibD"/>
    <property type="match status" value="1"/>
</dbReference>
<feature type="binding site" evidence="15">
    <location>
        <position position="288"/>
    </location>
    <ligand>
        <name>substrate</name>
    </ligand>
</feature>
<feature type="binding site" evidence="15">
    <location>
        <position position="159"/>
    </location>
    <ligand>
        <name>NADP(+)</name>
        <dbReference type="ChEBI" id="CHEBI:58349"/>
    </ligand>
</feature>
<evidence type="ECO:0000256" key="5">
    <source>
        <dbReference type="ARBA" id="ARBA00007417"/>
    </source>
</evidence>
<keyword evidence="9 13" id="KW-0862">Zinc</keyword>
<dbReference type="GO" id="GO:0008835">
    <property type="term" value="F:diaminohydroxyphosphoribosylaminopyrimidine deaminase activity"/>
    <property type="evidence" value="ECO:0007669"/>
    <property type="project" value="UniProtKB-EC"/>
</dbReference>
<dbReference type="InterPro" id="IPR024072">
    <property type="entry name" value="DHFR-like_dom_sf"/>
</dbReference>
<dbReference type="InterPro" id="IPR050765">
    <property type="entry name" value="Riboflavin_Biosynth_HTPR"/>
</dbReference>
<evidence type="ECO:0000256" key="16">
    <source>
        <dbReference type="PIRSR" id="PIRSR006769-3"/>
    </source>
</evidence>
<reference evidence="18 19" key="1">
    <citation type="submission" date="2018-06" db="EMBL/GenBank/DDBJ databases">
        <title>Genomic Encyclopedia of Archaeal and Bacterial Type Strains, Phase II (KMG-II): from individual species to whole genera.</title>
        <authorList>
            <person name="Goeker M."/>
        </authorList>
    </citation>
    <scope>NUCLEOTIDE SEQUENCE [LARGE SCALE GENOMIC DNA]</scope>
    <source>
        <strain evidence="18 19">DSM 23241</strain>
    </source>
</reference>
<feature type="binding site" evidence="16">
    <location>
        <position position="89"/>
    </location>
    <ligand>
        <name>Zn(2+)</name>
        <dbReference type="ChEBI" id="CHEBI:29105"/>
        <note>catalytic</note>
    </ligand>
</feature>
<dbReference type="CDD" id="cd01284">
    <property type="entry name" value="Riboflavin_deaminase-reductase"/>
    <property type="match status" value="1"/>
</dbReference>